<dbReference type="InParanoid" id="A0A0C3CCP9"/>
<keyword evidence="3" id="KW-1185">Reference proteome</keyword>
<dbReference type="Gene3D" id="1.10.510.10">
    <property type="entry name" value="Transferase(Phosphotransferase) domain 1"/>
    <property type="match status" value="1"/>
</dbReference>
<dbReference type="EMBL" id="KN832979">
    <property type="protein sequence ID" value="KIM87462.1"/>
    <property type="molecule type" value="Genomic_DNA"/>
</dbReference>
<dbReference type="InterPro" id="IPR051681">
    <property type="entry name" value="Ser/Thr_Kinases-Pseudokinases"/>
</dbReference>
<feature type="non-terminal residue" evidence="2">
    <location>
        <position position="1"/>
    </location>
</feature>
<dbReference type="Pfam" id="PF00069">
    <property type="entry name" value="Pkinase"/>
    <property type="match status" value="1"/>
</dbReference>
<dbReference type="PANTHER" id="PTHR44329">
    <property type="entry name" value="SERINE/THREONINE-PROTEIN KINASE TNNI3K-RELATED"/>
    <property type="match status" value="1"/>
</dbReference>
<dbReference type="AlphaFoldDB" id="A0A0C3CCP9"/>
<feature type="domain" description="Protein kinase" evidence="1">
    <location>
        <begin position="1"/>
        <end position="217"/>
    </location>
</feature>
<evidence type="ECO:0000313" key="2">
    <source>
        <dbReference type="EMBL" id="KIM87462.1"/>
    </source>
</evidence>
<organism evidence="2 3">
    <name type="scientific">Piloderma croceum (strain F 1598)</name>
    <dbReference type="NCBI Taxonomy" id="765440"/>
    <lineage>
        <taxon>Eukaryota</taxon>
        <taxon>Fungi</taxon>
        <taxon>Dikarya</taxon>
        <taxon>Basidiomycota</taxon>
        <taxon>Agaricomycotina</taxon>
        <taxon>Agaricomycetes</taxon>
        <taxon>Agaricomycetidae</taxon>
        <taxon>Atheliales</taxon>
        <taxon>Atheliaceae</taxon>
        <taxon>Piloderma</taxon>
    </lineage>
</organism>
<dbReference type="PROSITE" id="PS00108">
    <property type="entry name" value="PROTEIN_KINASE_ST"/>
    <property type="match status" value="1"/>
</dbReference>
<dbReference type="InterPro" id="IPR011009">
    <property type="entry name" value="Kinase-like_dom_sf"/>
</dbReference>
<dbReference type="Proteomes" id="UP000054166">
    <property type="component" value="Unassembled WGS sequence"/>
</dbReference>
<accession>A0A0C3CCP9</accession>
<dbReference type="STRING" id="765440.A0A0C3CCP9"/>
<dbReference type="GO" id="GO:0005524">
    <property type="term" value="F:ATP binding"/>
    <property type="evidence" value="ECO:0007669"/>
    <property type="project" value="InterPro"/>
</dbReference>
<dbReference type="HOGENOM" id="CLU_000288_7_18_1"/>
<dbReference type="GO" id="GO:0004674">
    <property type="term" value="F:protein serine/threonine kinase activity"/>
    <property type="evidence" value="ECO:0007669"/>
    <property type="project" value="TreeGrafter"/>
</dbReference>
<dbReference type="OrthoDB" id="346907at2759"/>
<dbReference type="SUPFAM" id="SSF56112">
    <property type="entry name" value="Protein kinase-like (PK-like)"/>
    <property type="match status" value="1"/>
</dbReference>
<dbReference type="PROSITE" id="PS50011">
    <property type="entry name" value="PROTEIN_KINASE_DOM"/>
    <property type="match status" value="1"/>
</dbReference>
<proteinExistence type="predicted"/>
<protein>
    <recommendedName>
        <fullName evidence="1">Protein kinase domain-containing protein</fullName>
    </recommendedName>
</protein>
<sequence>VRNCSLQDFSTEVVTWRQLSHPNVLPFYGVFHLNNNRTRVCLISQWMENGNIVILDITQGLKYLHMLKPTIIHGDLKGVNIVITNEHRACLADFGLVSVEDSVSGGRTTGTCRWQAPELLDPQFADLEGQGRNDCASDIYAFACVCYEARSAFIPFYEVSNDHRVTLAVARAERPPRPPHSERKIRGIFDSTLLKSAGCNNQQNDRLPVESCIVFIQ</sequence>
<name>A0A0C3CCP9_PILCF</name>
<dbReference type="InterPro" id="IPR000719">
    <property type="entry name" value="Prot_kinase_dom"/>
</dbReference>
<reference evidence="2 3" key="1">
    <citation type="submission" date="2014-04" db="EMBL/GenBank/DDBJ databases">
        <authorList>
            <consortium name="DOE Joint Genome Institute"/>
            <person name="Kuo A."/>
            <person name="Tarkka M."/>
            <person name="Buscot F."/>
            <person name="Kohler A."/>
            <person name="Nagy L.G."/>
            <person name="Floudas D."/>
            <person name="Copeland A."/>
            <person name="Barry K.W."/>
            <person name="Cichocki N."/>
            <person name="Veneault-Fourrey C."/>
            <person name="LaButti K."/>
            <person name="Lindquist E.A."/>
            <person name="Lipzen A."/>
            <person name="Lundell T."/>
            <person name="Morin E."/>
            <person name="Murat C."/>
            <person name="Sun H."/>
            <person name="Tunlid A."/>
            <person name="Henrissat B."/>
            <person name="Grigoriev I.V."/>
            <person name="Hibbett D.S."/>
            <person name="Martin F."/>
            <person name="Nordberg H.P."/>
            <person name="Cantor M.N."/>
            <person name="Hua S.X."/>
        </authorList>
    </citation>
    <scope>NUCLEOTIDE SEQUENCE [LARGE SCALE GENOMIC DNA]</scope>
    <source>
        <strain evidence="2 3">F 1598</strain>
    </source>
</reference>
<evidence type="ECO:0000259" key="1">
    <source>
        <dbReference type="PROSITE" id="PS50011"/>
    </source>
</evidence>
<reference evidence="3" key="2">
    <citation type="submission" date="2015-01" db="EMBL/GenBank/DDBJ databases">
        <title>Evolutionary Origins and Diversification of the Mycorrhizal Mutualists.</title>
        <authorList>
            <consortium name="DOE Joint Genome Institute"/>
            <consortium name="Mycorrhizal Genomics Consortium"/>
            <person name="Kohler A."/>
            <person name="Kuo A."/>
            <person name="Nagy L.G."/>
            <person name="Floudas D."/>
            <person name="Copeland A."/>
            <person name="Barry K.W."/>
            <person name="Cichocki N."/>
            <person name="Veneault-Fourrey C."/>
            <person name="LaButti K."/>
            <person name="Lindquist E.A."/>
            <person name="Lipzen A."/>
            <person name="Lundell T."/>
            <person name="Morin E."/>
            <person name="Murat C."/>
            <person name="Riley R."/>
            <person name="Ohm R."/>
            <person name="Sun H."/>
            <person name="Tunlid A."/>
            <person name="Henrissat B."/>
            <person name="Grigoriev I.V."/>
            <person name="Hibbett D.S."/>
            <person name="Martin F."/>
        </authorList>
    </citation>
    <scope>NUCLEOTIDE SEQUENCE [LARGE SCALE GENOMIC DNA]</scope>
    <source>
        <strain evidence="3">F 1598</strain>
    </source>
</reference>
<gene>
    <name evidence="2" type="ORF">PILCRDRAFT_63602</name>
</gene>
<dbReference type="InterPro" id="IPR008271">
    <property type="entry name" value="Ser/Thr_kinase_AS"/>
</dbReference>
<dbReference type="SMART" id="SM00220">
    <property type="entry name" value="S_TKc"/>
    <property type="match status" value="1"/>
</dbReference>
<evidence type="ECO:0000313" key="3">
    <source>
        <dbReference type="Proteomes" id="UP000054166"/>
    </source>
</evidence>